<reference evidence="7 8" key="1">
    <citation type="submission" date="2016-12" db="EMBL/GenBank/DDBJ databases">
        <title>Domibacillus antri genome sequencing.</title>
        <authorList>
            <person name="Verma A."/>
            <person name="Krishnamurthi S."/>
        </authorList>
    </citation>
    <scope>NUCLEOTIDE SEQUENCE [LARGE SCALE GENOMIC DNA]</scope>
    <source>
        <strain evidence="7 8">XD80</strain>
    </source>
</reference>
<organism evidence="7 8">
    <name type="scientific">Domibacillus antri</name>
    <dbReference type="NCBI Taxonomy" id="1714264"/>
    <lineage>
        <taxon>Bacteria</taxon>
        <taxon>Bacillati</taxon>
        <taxon>Bacillota</taxon>
        <taxon>Bacilli</taxon>
        <taxon>Bacillales</taxon>
        <taxon>Bacillaceae</taxon>
        <taxon>Domibacillus</taxon>
    </lineage>
</organism>
<keyword evidence="3" id="KW-0808">Transferase</keyword>
<accession>A0A1Q8Q4F4</accession>
<dbReference type="AlphaFoldDB" id="A0A1Q8Q4F4"/>
<evidence type="ECO:0000256" key="4">
    <source>
        <dbReference type="ARBA" id="ARBA00023012"/>
    </source>
</evidence>
<dbReference type="Pfam" id="PF00512">
    <property type="entry name" value="HisKA"/>
    <property type="match status" value="1"/>
</dbReference>
<dbReference type="EMBL" id="MSDU01000022">
    <property type="protein sequence ID" value="OLN22165.1"/>
    <property type="molecule type" value="Genomic_DNA"/>
</dbReference>
<dbReference type="OrthoDB" id="9815750at2"/>
<protein>
    <recommendedName>
        <fullName evidence="2">histidine kinase</fullName>
        <ecNumber evidence="2">2.7.13.3</ecNumber>
    </recommendedName>
</protein>
<name>A0A1Q8Q4F4_9BACI</name>
<keyword evidence="4" id="KW-0902">Two-component regulatory system</keyword>
<keyword evidence="3" id="KW-0418">Kinase</keyword>
<dbReference type="SUPFAM" id="SSF47384">
    <property type="entry name" value="Homodimeric domain of signal transducing histidine kinase"/>
    <property type="match status" value="1"/>
</dbReference>
<dbReference type="CDD" id="cd00082">
    <property type="entry name" value="HisKA"/>
    <property type="match status" value="1"/>
</dbReference>
<evidence type="ECO:0000313" key="8">
    <source>
        <dbReference type="Proteomes" id="UP000185568"/>
    </source>
</evidence>
<dbReference type="Gene3D" id="1.10.287.130">
    <property type="match status" value="1"/>
</dbReference>
<evidence type="ECO:0000256" key="3">
    <source>
        <dbReference type="ARBA" id="ARBA00022777"/>
    </source>
</evidence>
<evidence type="ECO:0000256" key="5">
    <source>
        <dbReference type="SAM" id="Phobius"/>
    </source>
</evidence>
<feature type="transmembrane region" description="Helical" evidence="5">
    <location>
        <begin position="30"/>
        <end position="49"/>
    </location>
</feature>
<dbReference type="RefSeq" id="WP_075398675.1">
    <property type="nucleotide sequence ID" value="NZ_MSDU01000022.1"/>
</dbReference>
<dbReference type="SMART" id="SM00388">
    <property type="entry name" value="HisKA"/>
    <property type="match status" value="1"/>
</dbReference>
<dbReference type="Proteomes" id="UP000185568">
    <property type="component" value="Unassembled WGS sequence"/>
</dbReference>
<gene>
    <name evidence="7" type="ORF">BTO30_10450</name>
</gene>
<evidence type="ECO:0000256" key="1">
    <source>
        <dbReference type="ARBA" id="ARBA00000085"/>
    </source>
</evidence>
<comment type="catalytic activity">
    <reaction evidence="1">
        <text>ATP + protein L-histidine = ADP + protein N-phospho-L-histidine.</text>
        <dbReference type="EC" id="2.7.13.3"/>
    </reaction>
</comment>
<keyword evidence="5" id="KW-1133">Transmembrane helix</keyword>
<feature type="domain" description="Signal transduction histidine kinase dimerisation/phosphoacceptor" evidence="6">
    <location>
        <begin position="58"/>
        <end position="124"/>
    </location>
</feature>
<dbReference type="InterPro" id="IPR036097">
    <property type="entry name" value="HisK_dim/P_sf"/>
</dbReference>
<evidence type="ECO:0000313" key="7">
    <source>
        <dbReference type="EMBL" id="OLN22165.1"/>
    </source>
</evidence>
<evidence type="ECO:0000259" key="6">
    <source>
        <dbReference type="SMART" id="SM00388"/>
    </source>
</evidence>
<evidence type="ECO:0000256" key="2">
    <source>
        <dbReference type="ARBA" id="ARBA00012438"/>
    </source>
</evidence>
<dbReference type="GO" id="GO:0000155">
    <property type="term" value="F:phosphorelay sensor kinase activity"/>
    <property type="evidence" value="ECO:0007669"/>
    <property type="project" value="InterPro"/>
</dbReference>
<proteinExistence type="predicted"/>
<dbReference type="InterPro" id="IPR003661">
    <property type="entry name" value="HisK_dim/P_dom"/>
</dbReference>
<keyword evidence="5" id="KW-0812">Transmembrane</keyword>
<comment type="caution">
    <text evidence="7">The sequence shown here is derived from an EMBL/GenBank/DDBJ whole genome shotgun (WGS) entry which is preliminary data.</text>
</comment>
<sequence length="170" mass="19519">MYSTCLSAAFSIFLFVLSPSVTLFPLFFQTLLVAASLYLIELGTASILIREKRIKVEALYHLAAAFRHEVRQPITISRGLIQLLSEGDWPEEKQKDFLTQALAELDRSEKIIQDYQVFANPYVERMEHLDAANVIQQVIEKMHPLINEHDVEVQLHLSSCWIIGEKSKME</sequence>
<keyword evidence="8" id="KW-1185">Reference proteome</keyword>
<dbReference type="STRING" id="1714264.BTO30_10450"/>
<keyword evidence="5" id="KW-0472">Membrane</keyword>
<dbReference type="EC" id="2.7.13.3" evidence="2"/>